<evidence type="ECO:0000313" key="1">
    <source>
        <dbReference type="EMBL" id="KUM50395.1"/>
    </source>
</evidence>
<organism evidence="1">
    <name type="scientific">Picea glauca</name>
    <name type="common">White spruce</name>
    <name type="synonym">Pinus glauca</name>
    <dbReference type="NCBI Taxonomy" id="3330"/>
    <lineage>
        <taxon>Eukaryota</taxon>
        <taxon>Viridiplantae</taxon>
        <taxon>Streptophyta</taxon>
        <taxon>Embryophyta</taxon>
        <taxon>Tracheophyta</taxon>
        <taxon>Spermatophyta</taxon>
        <taxon>Pinopsida</taxon>
        <taxon>Pinidae</taxon>
        <taxon>Conifers I</taxon>
        <taxon>Pinales</taxon>
        <taxon>Pinaceae</taxon>
        <taxon>Picea</taxon>
    </lineage>
</organism>
<proteinExistence type="predicted"/>
<dbReference type="EMBL" id="LKAM01000001">
    <property type="protein sequence ID" value="KUM50395.1"/>
    <property type="molecule type" value="Genomic_DNA"/>
</dbReference>
<accession>A0A101M3M4</accession>
<gene>
    <name evidence="1" type="ORF">ABT39_MTgene238</name>
</gene>
<name>A0A101M3M4_PICGL</name>
<sequence>MPTTPSKQLFSFSNTRLGTFFGSTGTTQPGCLPPTLSLFPMGIFLRNLLMHRIPHLYNRLWREERTSLLLLLGPPHISFLILRDWCHVVCS</sequence>
<dbReference type="AlphaFoldDB" id="A0A101M3M4"/>
<geneLocation type="mitochondrion" evidence="1"/>
<protein>
    <submittedName>
        <fullName evidence="1">Uncharacterized protein</fullName>
    </submittedName>
</protein>
<comment type="caution">
    <text evidence="1">The sequence shown here is derived from an EMBL/GenBank/DDBJ whole genome shotgun (WGS) entry which is preliminary data.</text>
</comment>
<reference evidence="1" key="1">
    <citation type="journal article" date="2015" name="Genome Biol. Evol.">
        <title>Organellar Genomes of White Spruce (Picea glauca): Assembly and Annotation.</title>
        <authorList>
            <person name="Jackman S.D."/>
            <person name="Warren R.L."/>
            <person name="Gibb E.A."/>
            <person name="Vandervalk B.P."/>
            <person name="Mohamadi H."/>
            <person name="Chu J."/>
            <person name="Raymond A."/>
            <person name="Pleasance S."/>
            <person name="Coope R."/>
            <person name="Wildung M.R."/>
            <person name="Ritland C.E."/>
            <person name="Bousquet J."/>
            <person name="Jones S.J."/>
            <person name="Bohlmann J."/>
            <person name="Birol I."/>
        </authorList>
    </citation>
    <scope>NUCLEOTIDE SEQUENCE [LARGE SCALE GENOMIC DNA]</scope>
    <source>
        <tissue evidence="1">Flushing bud</tissue>
    </source>
</reference>
<keyword evidence="1" id="KW-0496">Mitochondrion</keyword>